<reference evidence="1 2" key="1">
    <citation type="submission" date="2006-01" db="EMBL/GenBank/DDBJ databases">
        <authorList>
            <person name="Brettar I."/>
            <person name="Hofle M."/>
            <person name="Ferriera S."/>
            <person name="Johnson J."/>
            <person name="Kravitz S."/>
            <person name="Halpern A."/>
            <person name="Remington K."/>
            <person name="Beeson K."/>
            <person name="Tran B."/>
            <person name="Rogers Y.-H."/>
            <person name="Friedman R."/>
            <person name="Venter J.C."/>
        </authorList>
    </citation>
    <scope>NUCLEOTIDE SEQUENCE [LARGE SCALE GENOMIC DNA]</scope>
    <source>
        <strain evidence="1 2">OS145</strain>
    </source>
</reference>
<gene>
    <name evidence="1" type="ORF">OS145_07591</name>
</gene>
<dbReference type="EMBL" id="AAMX01000006">
    <property type="protein sequence ID" value="EAQ32293.1"/>
    <property type="molecule type" value="Genomic_DNA"/>
</dbReference>
<proteinExistence type="predicted"/>
<dbReference type="Proteomes" id="UP000016543">
    <property type="component" value="Unassembled WGS sequence"/>
</dbReference>
<evidence type="ECO:0000313" key="2">
    <source>
        <dbReference type="Proteomes" id="UP000016543"/>
    </source>
</evidence>
<comment type="caution">
    <text evidence="1">The sequence shown here is derived from an EMBL/GenBank/DDBJ whole genome shotgun (WGS) entry which is preliminary data.</text>
</comment>
<organism evidence="1 2">
    <name type="scientific">Idiomarina baltica OS145</name>
    <dbReference type="NCBI Taxonomy" id="314276"/>
    <lineage>
        <taxon>Bacteria</taxon>
        <taxon>Pseudomonadati</taxon>
        <taxon>Pseudomonadota</taxon>
        <taxon>Gammaproteobacteria</taxon>
        <taxon>Alteromonadales</taxon>
        <taxon>Idiomarinaceae</taxon>
        <taxon>Idiomarina</taxon>
    </lineage>
</organism>
<sequence length="276" mass="30967">MKSLVYFDHNILNAMVRGGESKIAEDIKRENLLPVFSDENLDEISISVNRKEQFLDLYARLGAWHLHVPVDSSFTTIEQFVVSKKSPHDRLTELNEARKGYENVGKTNLDFLSLFYGGGGGKLPSEIALEGIQEAEKILLEQLKNPDLDFLGISYFKKQAQEGLRQIESLKGEIVEAYRELDERAKLGSLTEQAQEDIGIGPLQLNNITGPGVIRKIWSMVGPHYGPNDLSIDDFLIRVESFNSNGLRTLPEIVSRANGIYNLLNLDSTNNCNTRS</sequence>
<evidence type="ECO:0000313" key="1">
    <source>
        <dbReference type="EMBL" id="EAQ32293.1"/>
    </source>
</evidence>
<keyword evidence="2" id="KW-1185">Reference proteome</keyword>
<name>A0ABP2CR01_9GAMM</name>
<accession>A0ABP2CR01</accession>
<dbReference type="RefSeq" id="WP_006954214.1">
    <property type="nucleotide sequence ID" value="NZ_CH672403.1"/>
</dbReference>
<protein>
    <submittedName>
        <fullName evidence="1">Uncharacterized protein</fullName>
    </submittedName>
</protein>